<dbReference type="GeneID" id="17260729"/>
<comment type="catalytic activity">
    <reaction evidence="17">
        <text>a 5'-end (N(7)-methyl 5'-triphosphoguanosine)-ribonucleoside in snRNA + S-adenosyl-L-methionine = a 5'-end (N(2),N(7)-dimethyl 5'-triphosphoguanosine)-ribonucleoside in snRNA + S-adenosyl-L-homocysteine + H(+)</text>
        <dbReference type="Rhea" id="RHEA:78471"/>
        <dbReference type="Rhea" id="RHEA-COMP:19085"/>
        <dbReference type="Rhea" id="RHEA-COMP:19087"/>
        <dbReference type="ChEBI" id="CHEBI:15378"/>
        <dbReference type="ChEBI" id="CHEBI:57856"/>
        <dbReference type="ChEBI" id="CHEBI:59789"/>
        <dbReference type="ChEBI" id="CHEBI:156461"/>
        <dbReference type="ChEBI" id="CHEBI:172880"/>
    </reaction>
    <physiologicalReaction direction="left-to-right" evidence="17">
        <dbReference type="Rhea" id="RHEA:78472"/>
    </physiologicalReaction>
</comment>
<comment type="function">
    <text evidence="19">Catalyzes the 2 serial methylation steps for the conversion of the 7-monomethylguanosine (m(7)G) caps of snRNAs and snoRNAs to a 2,2,7-trimethylguanosine (m(2,2,7)G) cap structure. The enzyme is specific for guanine, and N7 methylation must precede N2 methylation. Hypermethylation of the m7G cap of U snRNAs leads to their concentration in nuclear foci, their colocalization with coilin and the formation of canonical Cajal bodies (CBs). Plays a role in transcriptional regulation.</text>
</comment>
<evidence type="ECO:0000256" key="17">
    <source>
        <dbReference type="ARBA" id="ARBA00049075"/>
    </source>
</evidence>
<protein>
    <recommendedName>
        <fullName evidence="4">Trimethylguanosine synthase</fullName>
    </recommendedName>
    <alternativeName>
        <fullName evidence="18">Cap-specific guanine-N(2) methyltransferase</fullName>
    </alternativeName>
    <alternativeName>
        <fullName evidence="21">Nuclear receptor coactivator 6-interacting protein</fullName>
    </alternativeName>
    <alternativeName>
        <fullName evidence="22">PRIP-interacting protein with methyltransferase motif</fullName>
    </alternativeName>
</protein>
<keyword evidence="9" id="KW-0949">S-adenosyl-L-methionine</keyword>
<evidence type="ECO:0000256" key="20">
    <source>
        <dbReference type="ARBA" id="ARBA00064494"/>
    </source>
</evidence>
<evidence type="ECO:0000256" key="19">
    <source>
        <dbReference type="ARBA" id="ARBA00057179"/>
    </source>
</evidence>
<dbReference type="InterPro" id="IPR020338">
    <property type="entry name" value="SMN_gemin7"/>
</dbReference>
<dbReference type="CDD" id="cd02440">
    <property type="entry name" value="AdoMet_MTases"/>
    <property type="match status" value="1"/>
</dbReference>
<dbReference type="AlphaFoldDB" id="A0A0D3ITS5"/>
<comment type="similarity">
    <text evidence="13">Belongs to the methyltransferase superfamily. Trimethylguanosine synthase family.</text>
</comment>
<evidence type="ECO:0000256" key="16">
    <source>
        <dbReference type="ARBA" id="ARBA00048763"/>
    </source>
</evidence>
<evidence type="ECO:0000256" key="12">
    <source>
        <dbReference type="ARBA" id="ARBA00023242"/>
    </source>
</evidence>
<dbReference type="RefSeq" id="XP_005767089.1">
    <property type="nucleotide sequence ID" value="XM_005767032.1"/>
</dbReference>
<keyword evidence="5" id="KW-0963">Cytoplasm</keyword>
<evidence type="ECO:0000256" key="14">
    <source>
        <dbReference type="ARBA" id="ARBA00047418"/>
    </source>
</evidence>
<dbReference type="EnsemblProtists" id="EOD14660">
    <property type="protein sequence ID" value="EOD14660"/>
    <property type="gene ID" value="EMIHUDRAFT_350240"/>
</dbReference>
<accession>A0A0D3ITS5</accession>
<evidence type="ECO:0000256" key="3">
    <source>
        <dbReference type="ARBA" id="ARBA00004604"/>
    </source>
</evidence>
<evidence type="ECO:0000256" key="21">
    <source>
        <dbReference type="ARBA" id="ARBA00079339"/>
    </source>
</evidence>
<evidence type="ECO:0000256" key="1">
    <source>
        <dbReference type="ARBA" id="ARBA00004408"/>
    </source>
</evidence>
<dbReference type="Gene3D" id="3.40.50.150">
    <property type="entry name" value="Vaccinia Virus protein VP39"/>
    <property type="match status" value="1"/>
</dbReference>
<comment type="catalytic activity">
    <reaction evidence="15">
        <text>a 5'-end (N(7)-methyl 5'-triphosphoguanosine)-ribonucleoside in snoRNA + S-adenosyl-L-methionine = a 5'-end (N(2),N(7)-dimethyl 5'-triphosphoguanosine)-ribonucleoside in snoRNA + S-adenosyl-L-homocysteine + H(+)</text>
        <dbReference type="Rhea" id="RHEA:78475"/>
        <dbReference type="Rhea" id="RHEA-COMP:19086"/>
        <dbReference type="Rhea" id="RHEA-COMP:19088"/>
        <dbReference type="ChEBI" id="CHEBI:15378"/>
        <dbReference type="ChEBI" id="CHEBI:57856"/>
        <dbReference type="ChEBI" id="CHEBI:59789"/>
        <dbReference type="ChEBI" id="CHEBI:156461"/>
        <dbReference type="ChEBI" id="CHEBI:172880"/>
    </reaction>
    <physiologicalReaction direction="left-to-right" evidence="15">
        <dbReference type="Rhea" id="RHEA:78476"/>
    </physiologicalReaction>
</comment>
<evidence type="ECO:0000313" key="24">
    <source>
        <dbReference type="Proteomes" id="UP000013827"/>
    </source>
</evidence>
<evidence type="ECO:0000256" key="9">
    <source>
        <dbReference type="ARBA" id="ARBA00022691"/>
    </source>
</evidence>
<dbReference type="GO" id="GO:0015030">
    <property type="term" value="C:Cajal body"/>
    <property type="evidence" value="ECO:0007669"/>
    <property type="project" value="UniProtKB-SubCell"/>
</dbReference>
<evidence type="ECO:0000256" key="2">
    <source>
        <dbReference type="ARBA" id="ARBA00004496"/>
    </source>
</evidence>
<keyword evidence="11" id="KW-0804">Transcription</keyword>
<dbReference type="PaxDb" id="2903-EOD14660"/>
<evidence type="ECO:0000256" key="8">
    <source>
        <dbReference type="ARBA" id="ARBA00022679"/>
    </source>
</evidence>
<dbReference type="Pfam" id="PF11095">
    <property type="entry name" value="Gemin7"/>
    <property type="match status" value="1"/>
</dbReference>
<evidence type="ECO:0000256" key="13">
    <source>
        <dbReference type="ARBA" id="ARBA00025783"/>
    </source>
</evidence>
<evidence type="ECO:0000256" key="10">
    <source>
        <dbReference type="ARBA" id="ARBA00023015"/>
    </source>
</evidence>
<comment type="subcellular location">
    <subcellularLocation>
        <location evidence="2">Cytoplasm</location>
    </subcellularLocation>
    <subcellularLocation>
        <location evidence="1">Nucleus</location>
        <location evidence="1">Cajal body</location>
    </subcellularLocation>
    <subcellularLocation>
        <location evidence="3">Nucleus</location>
        <location evidence="3">Nucleolus</location>
    </subcellularLocation>
</comment>
<dbReference type="PANTHER" id="PTHR14741:SF32">
    <property type="entry name" value="TRIMETHYLGUANOSINE SYNTHASE"/>
    <property type="match status" value="1"/>
</dbReference>
<evidence type="ECO:0000256" key="6">
    <source>
        <dbReference type="ARBA" id="ARBA00022553"/>
    </source>
</evidence>
<evidence type="ECO:0000256" key="4">
    <source>
        <dbReference type="ARBA" id="ARBA00018517"/>
    </source>
</evidence>
<dbReference type="STRING" id="2903.R1DJK3"/>
<reference evidence="24" key="1">
    <citation type="journal article" date="2013" name="Nature">
        <title>Pan genome of the phytoplankton Emiliania underpins its global distribution.</title>
        <authorList>
            <person name="Read B.A."/>
            <person name="Kegel J."/>
            <person name="Klute M.J."/>
            <person name="Kuo A."/>
            <person name="Lefebvre S.C."/>
            <person name="Maumus F."/>
            <person name="Mayer C."/>
            <person name="Miller J."/>
            <person name="Monier A."/>
            <person name="Salamov A."/>
            <person name="Young J."/>
            <person name="Aguilar M."/>
            <person name="Claverie J.M."/>
            <person name="Frickenhaus S."/>
            <person name="Gonzalez K."/>
            <person name="Herman E.K."/>
            <person name="Lin Y.C."/>
            <person name="Napier J."/>
            <person name="Ogata H."/>
            <person name="Sarno A.F."/>
            <person name="Shmutz J."/>
            <person name="Schroeder D."/>
            <person name="de Vargas C."/>
            <person name="Verret F."/>
            <person name="von Dassow P."/>
            <person name="Valentin K."/>
            <person name="Van de Peer Y."/>
            <person name="Wheeler G."/>
            <person name="Dacks J.B."/>
            <person name="Delwiche C.F."/>
            <person name="Dyhrman S.T."/>
            <person name="Glockner G."/>
            <person name="John U."/>
            <person name="Richards T."/>
            <person name="Worden A.Z."/>
            <person name="Zhang X."/>
            <person name="Grigoriev I.V."/>
            <person name="Allen A.E."/>
            <person name="Bidle K."/>
            <person name="Borodovsky M."/>
            <person name="Bowler C."/>
            <person name="Brownlee C."/>
            <person name="Cock J.M."/>
            <person name="Elias M."/>
            <person name="Gladyshev V.N."/>
            <person name="Groth M."/>
            <person name="Guda C."/>
            <person name="Hadaegh A."/>
            <person name="Iglesias-Rodriguez M.D."/>
            <person name="Jenkins J."/>
            <person name="Jones B.M."/>
            <person name="Lawson T."/>
            <person name="Leese F."/>
            <person name="Lindquist E."/>
            <person name="Lobanov A."/>
            <person name="Lomsadze A."/>
            <person name="Malik S.B."/>
            <person name="Marsh M.E."/>
            <person name="Mackinder L."/>
            <person name="Mock T."/>
            <person name="Mueller-Roeber B."/>
            <person name="Pagarete A."/>
            <person name="Parker M."/>
            <person name="Probert I."/>
            <person name="Quesneville H."/>
            <person name="Raines C."/>
            <person name="Rensing S.A."/>
            <person name="Riano-Pachon D.M."/>
            <person name="Richier S."/>
            <person name="Rokitta S."/>
            <person name="Shiraiwa Y."/>
            <person name="Soanes D.M."/>
            <person name="van der Giezen M."/>
            <person name="Wahlund T.M."/>
            <person name="Williams B."/>
            <person name="Wilson W."/>
            <person name="Wolfe G."/>
            <person name="Wurch L.L."/>
        </authorList>
    </citation>
    <scope>NUCLEOTIDE SEQUENCE</scope>
</reference>
<keyword evidence="6" id="KW-0597">Phosphoprotein</keyword>
<dbReference type="GO" id="GO:0034719">
    <property type="term" value="C:SMN-Sm protein complex"/>
    <property type="evidence" value="ECO:0007669"/>
    <property type="project" value="InterPro"/>
</dbReference>
<evidence type="ECO:0000256" key="5">
    <source>
        <dbReference type="ARBA" id="ARBA00022490"/>
    </source>
</evidence>
<reference evidence="23" key="2">
    <citation type="submission" date="2024-10" db="UniProtKB">
        <authorList>
            <consortium name="EnsemblProtists"/>
        </authorList>
    </citation>
    <scope>IDENTIFICATION</scope>
</reference>
<dbReference type="Proteomes" id="UP000013827">
    <property type="component" value="Unassembled WGS sequence"/>
</dbReference>
<dbReference type="InterPro" id="IPR029063">
    <property type="entry name" value="SAM-dependent_MTases_sf"/>
</dbReference>
<comment type="subunit">
    <text evidence="20">May form homooligomers. Interacts with CREBBP/CBP, EED/WAIT1, EP300/P300, NCOA6/PRIP, PPARBP/PBP and SMN.</text>
</comment>
<evidence type="ECO:0000313" key="23">
    <source>
        <dbReference type="EnsemblProtists" id="EOD14660"/>
    </source>
</evidence>
<keyword evidence="10" id="KW-0805">Transcription regulation</keyword>
<dbReference type="FunFam" id="3.40.50.150:FF:000066">
    <property type="entry name" value="Trimethylguanosine synthase 1"/>
    <property type="match status" value="1"/>
</dbReference>
<dbReference type="InterPro" id="IPR019012">
    <property type="entry name" value="RNA_cap_Gua-N2-MeTrfase"/>
</dbReference>
<evidence type="ECO:0000256" key="18">
    <source>
        <dbReference type="ARBA" id="ARBA00049790"/>
    </source>
</evidence>
<comment type="catalytic activity">
    <reaction evidence="16">
        <text>a 5'-end (N(2),N(7)-dimethyl 5'-triphosphoguanosine)-ribonucleoside in snRNA + S-adenosyl-L-methionine = a 5'-end (N(2),N(2),N(7)-trimethyl 5'-triphosphoguanosine)-ribonucleoside in snRNA + S-adenosyl-L-homocysteine + H(+)</text>
        <dbReference type="Rhea" id="RHEA:78479"/>
        <dbReference type="Rhea" id="RHEA-COMP:19087"/>
        <dbReference type="Rhea" id="RHEA-COMP:19089"/>
        <dbReference type="ChEBI" id="CHEBI:15378"/>
        <dbReference type="ChEBI" id="CHEBI:57856"/>
        <dbReference type="ChEBI" id="CHEBI:59789"/>
        <dbReference type="ChEBI" id="CHEBI:167623"/>
        <dbReference type="ChEBI" id="CHEBI:172880"/>
    </reaction>
    <physiologicalReaction direction="left-to-right" evidence="16">
        <dbReference type="Rhea" id="RHEA:78480"/>
    </physiologicalReaction>
</comment>
<dbReference type="Gene3D" id="2.30.30.100">
    <property type="match status" value="1"/>
</dbReference>
<evidence type="ECO:0000256" key="7">
    <source>
        <dbReference type="ARBA" id="ARBA00022603"/>
    </source>
</evidence>
<dbReference type="KEGG" id="ehx:EMIHUDRAFT_350240"/>
<evidence type="ECO:0000256" key="22">
    <source>
        <dbReference type="ARBA" id="ARBA00081504"/>
    </source>
</evidence>
<dbReference type="HOGENOM" id="CLU_761710_0_0_1"/>
<name>A0A0D3ITS5_EMIH1</name>
<keyword evidence="7" id="KW-0489">Methyltransferase</keyword>
<dbReference type="PANTHER" id="PTHR14741">
    <property type="entry name" value="S-ADENOSYLMETHIONINE-DEPENDENT METHYLTRANSFERASE RELATED"/>
    <property type="match status" value="1"/>
</dbReference>
<evidence type="ECO:0000256" key="11">
    <source>
        <dbReference type="ARBA" id="ARBA00023163"/>
    </source>
</evidence>
<dbReference type="GO" id="GO:0071164">
    <property type="term" value="F:RNA cap trimethylguanosine synthase activity"/>
    <property type="evidence" value="ECO:0007669"/>
    <property type="project" value="TreeGrafter"/>
</dbReference>
<keyword evidence="8" id="KW-0808">Transferase</keyword>
<evidence type="ECO:0000256" key="15">
    <source>
        <dbReference type="ARBA" id="ARBA00048740"/>
    </source>
</evidence>
<proteinExistence type="inferred from homology"/>
<comment type="catalytic activity">
    <reaction evidence="14">
        <text>a 5'-end (N(2),N(7)-dimethyl 5'-triphosphoguanosine)-ribonucleoside in snoRNA + S-adenosyl-L-methionine = a 5'-end (N(2),N(2),N(7)-trimethyl 5'-triphosphoguanosine)-ribonucleoside in snoRNA + S-adenosyl-L-homocysteine + H(+)</text>
        <dbReference type="Rhea" id="RHEA:78507"/>
        <dbReference type="Rhea" id="RHEA-COMP:19088"/>
        <dbReference type="Rhea" id="RHEA-COMP:19090"/>
        <dbReference type="ChEBI" id="CHEBI:15378"/>
        <dbReference type="ChEBI" id="CHEBI:57856"/>
        <dbReference type="ChEBI" id="CHEBI:59789"/>
        <dbReference type="ChEBI" id="CHEBI:167623"/>
        <dbReference type="ChEBI" id="CHEBI:172880"/>
    </reaction>
    <physiologicalReaction direction="left-to-right" evidence="14">
        <dbReference type="Rhea" id="RHEA:78508"/>
    </physiologicalReaction>
</comment>
<keyword evidence="12" id="KW-0539">Nucleus</keyword>
<dbReference type="GO" id="GO:0005730">
    <property type="term" value="C:nucleolus"/>
    <property type="evidence" value="ECO:0007669"/>
    <property type="project" value="UniProtKB-SubCell"/>
</dbReference>
<organism evidence="23 24">
    <name type="scientific">Emiliania huxleyi (strain CCMP1516)</name>
    <dbReference type="NCBI Taxonomy" id="280463"/>
    <lineage>
        <taxon>Eukaryota</taxon>
        <taxon>Haptista</taxon>
        <taxon>Haptophyta</taxon>
        <taxon>Prymnesiophyceae</taxon>
        <taxon>Isochrysidales</taxon>
        <taxon>Noelaerhabdaceae</taxon>
        <taxon>Emiliania</taxon>
    </lineage>
</organism>
<sequence length="364" mass="39926">MEHEETTPSVAYELRRRILDFWWSAAGQEVTLRMRESTLSRGAIAAVDAAQSMLHVRQLETPIGTYPCATVRATDVLAVEFERPWLLECPLPPPPPPDSGGHTAWVRAAAAAVCPPAASEAPADEARSSAVAPAVACRLLACRGACHEQWDGRRRETHKYWKQRYHLFKSFDKGVLLDREGWFSVTPQAIARHIARRCQSDVIIDAFTGAGGNAIQFARTCSHVIAIDIDASRLRLARHNAAVYGVADRIEFIHGDFLALAPRLAADVVFLSPPWGGPDYASAPVFDLDTMMGGLDGAEILRASLRVAPNVGYFLPKNVDVGRVEELAAELCDGALELEECVGVNSQVKALMAYYGFTEDEEEW</sequence>
<dbReference type="eggNOG" id="KOG2730">
    <property type="taxonomic scope" value="Eukaryota"/>
</dbReference>
<dbReference type="OMA" id="RRETHKY"/>
<keyword evidence="24" id="KW-1185">Reference proteome</keyword>
<dbReference type="SUPFAM" id="SSF53335">
    <property type="entry name" value="S-adenosyl-L-methionine-dependent methyltransferases"/>
    <property type="match status" value="1"/>
</dbReference>
<dbReference type="Pfam" id="PF09445">
    <property type="entry name" value="Methyltransf_15"/>
    <property type="match status" value="1"/>
</dbReference>